<organism evidence="3 4">
    <name type="scientific">Marasmius crinis-equi</name>
    <dbReference type="NCBI Taxonomy" id="585013"/>
    <lineage>
        <taxon>Eukaryota</taxon>
        <taxon>Fungi</taxon>
        <taxon>Dikarya</taxon>
        <taxon>Basidiomycota</taxon>
        <taxon>Agaricomycotina</taxon>
        <taxon>Agaricomycetes</taxon>
        <taxon>Agaricomycetidae</taxon>
        <taxon>Agaricales</taxon>
        <taxon>Marasmiineae</taxon>
        <taxon>Marasmiaceae</taxon>
        <taxon>Marasmius</taxon>
    </lineage>
</organism>
<protein>
    <recommendedName>
        <fullName evidence="2">Alpha/beta hydrolase fold-3 domain-containing protein</fullName>
    </recommendedName>
</protein>
<accession>A0ABR3F188</accession>
<keyword evidence="4" id="KW-1185">Reference proteome</keyword>
<evidence type="ECO:0000259" key="2">
    <source>
        <dbReference type="Pfam" id="PF07859"/>
    </source>
</evidence>
<dbReference type="Gene3D" id="3.40.50.1820">
    <property type="entry name" value="alpha/beta hydrolase"/>
    <property type="match status" value="1"/>
</dbReference>
<dbReference type="InterPro" id="IPR013094">
    <property type="entry name" value="AB_hydrolase_3"/>
</dbReference>
<sequence length="347" mass="38200">MAEFAHLSEVDPEIAPHLEALRASTMRPDVPIDKVREALKAGVMETVKAKYQPLLPTESDYTIADHSIEVGDGVKALSRIVTPAPRDGEDGTFPVLFWMHGGGFALGDVNTDDYRLRIASVRLRLSIVNFEYRLAPENPFPAAVDDAFAGLKYVASHPETFSASLHKGFLVGGTSAGANLAAVLSHLARDDPFFDDKPLTGQLLHIPSVIHYQAPVPEKYKSSLLSLEQNKDAPLLGKAQIIHFMEMYKATPTDTRSSPLLLDSHKGLPPAYLQICGLDPLRDGGLLYRKVLGEAGVPTKLDVYPGVPHNFESRFFDIKQAVKSREDFHVGLEWLLRGEKDVQVKDL</sequence>
<keyword evidence="1" id="KW-0378">Hydrolase</keyword>
<gene>
    <name evidence="3" type="ORF">V5O48_013022</name>
</gene>
<dbReference type="Proteomes" id="UP001465976">
    <property type="component" value="Unassembled WGS sequence"/>
</dbReference>
<dbReference type="Pfam" id="PF07859">
    <property type="entry name" value="Abhydrolase_3"/>
    <property type="match status" value="1"/>
</dbReference>
<dbReference type="InterPro" id="IPR029058">
    <property type="entry name" value="AB_hydrolase_fold"/>
</dbReference>
<dbReference type="InterPro" id="IPR050300">
    <property type="entry name" value="GDXG_lipolytic_enzyme"/>
</dbReference>
<dbReference type="SUPFAM" id="SSF53474">
    <property type="entry name" value="alpha/beta-Hydrolases"/>
    <property type="match status" value="1"/>
</dbReference>
<dbReference type="EMBL" id="JBAHYK010001223">
    <property type="protein sequence ID" value="KAL0568954.1"/>
    <property type="molecule type" value="Genomic_DNA"/>
</dbReference>
<feature type="domain" description="Alpha/beta hydrolase fold-3" evidence="2">
    <location>
        <begin position="96"/>
        <end position="312"/>
    </location>
</feature>
<evidence type="ECO:0000256" key="1">
    <source>
        <dbReference type="ARBA" id="ARBA00022801"/>
    </source>
</evidence>
<dbReference type="PANTHER" id="PTHR48081">
    <property type="entry name" value="AB HYDROLASE SUPERFAMILY PROTEIN C4A8.06C"/>
    <property type="match status" value="1"/>
</dbReference>
<name>A0ABR3F188_9AGAR</name>
<reference evidence="3 4" key="1">
    <citation type="submission" date="2024-02" db="EMBL/GenBank/DDBJ databases">
        <title>A draft genome for the cacao thread blight pathogen Marasmius crinis-equi.</title>
        <authorList>
            <person name="Cohen S.P."/>
            <person name="Baruah I.K."/>
            <person name="Amoako-Attah I."/>
            <person name="Bukari Y."/>
            <person name="Meinhardt L.W."/>
            <person name="Bailey B.A."/>
        </authorList>
    </citation>
    <scope>NUCLEOTIDE SEQUENCE [LARGE SCALE GENOMIC DNA]</scope>
    <source>
        <strain evidence="3 4">GH-76</strain>
    </source>
</reference>
<comment type="caution">
    <text evidence="3">The sequence shown here is derived from an EMBL/GenBank/DDBJ whole genome shotgun (WGS) entry which is preliminary data.</text>
</comment>
<dbReference type="PANTHER" id="PTHR48081:SF8">
    <property type="entry name" value="ALPHA_BETA HYDROLASE FOLD-3 DOMAIN-CONTAINING PROTEIN-RELATED"/>
    <property type="match status" value="1"/>
</dbReference>
<evidence type="ECO:0000313" key="3">
    <source>
        <dbReference type="EMBL" id="KAL0568954.1"/>
    </source>
</evidence>
<evidence type="ECO:0000313" key="4">
    <source>
        <dbReference type="Proteomes" id="UP001465976"/>
    </source>
</evidence>
<proteinExistence type="predicted"/>